<protein>
    <submittedName>
        <fullName evidence="2">Uncharacterized protein</fullName>
    </submittedName>
</protein>
<reference evidence="2" key="1">
    <citation type="submission" date="2023-10" db="EMBL/GenBank/DDBJ databases">
        <authorList>
            <person name="Chen Y."/>
            <person name="Shah S."/>
            <person name="Dougan E. K."/>
            <person name="Thang M."/>
            <person name="Chan C."/>
        </authorList>
    </citation>
    <scope>NUCLEOTIDE SEQUENCE [LARGE SCALE GENOMIC DNA]</scope>
</reference>
<feature type="compositionally biased region" description="Basic and acidic residues" evidence="1">
    <location>
        <begin position="308"/>
        <end position="318"/>
    </location>
</feature>
<evidence type="ECO:0000313" key="3">
    <source>
        <dbReference type="Proteomes" id="UP001189429"/>
    </source>
</evidence>
<feature type="compositionally biased region" description="Basic and acidic residues" evidence="1">
    <location>
        <begin position="289"/>
        <end position="298"/>
    </location>
</feature>
<accession>A0ABN9XZY8</accession>
<keyword evidence="3" id="KW-1185">Reference proteome</keyword>
<dbReference type="Proteomes" id="UP001189429">
    <property type="component" value="Unassembled WGS sequence"/>
</dbReference>
<gene>
    <name evidence="2" type="ORF">PCOR1329_LOCUS81325</name>
</gene>
<feature type="compositionally biased region" description="Polar residues" evidence="1">
    <location>
        <begin position="160"/>
        <end position="169"/>
    </location>
</feature>
<feature type="non-terminal residue" evidence="2">
    <location>
        <position position="336"/>
    </location>
</feature>
<feature type="compositionally biased region" description="Basic and acidic residues" evidence="1">
    <location>
        <begin position="67"/>
        <end position="80"/>
    </location>
</feature>
<feature type="region of interest" description="Disordered" evidence="1">
    <location>
        <begin position="1"/>
        <end position="336"/>
    </location>
</feature>
<dbReference type="EMBL" id="CAUYUJ010021603">
    <property type="protein sequence ID" value="CAK0905734.1"/>
    <property type="molecule type" value="Genomic_DNA"/>
</dbReference>
<comment type="caution">
    <text evidence="2">The sequence shown here is derived from an EMBL/GenBank/DDBJ whole genome shotgun (WGS) entry which is preliminary data.</text>
</comment>
<proteinExistence type="predicted"/>
<feature type="compositionally biased region" description="Basic and acidic residues" evidence="1">
    <location>
        <begin position="147"/>
        <end position="156"/>
    </location>
</feature>
<feature type="compositionally biased region" description="Gly residues" evidence="1">
    <location>
        <begin position="15"/>
        <end position="31"/>
    </location>
</feature>
<evidence type="ECO:0000256" key="1">
    <source>
        <dbReference type="SAM" id="MobiDB-lite"/>
    </source>
</evidence>
<name>A0ABN9XZY8_9DINO</name>
<feature type="compositionally biased region" description="Basic and acidic residues" evidence="1">
    <location>
        <begin position="108"/>
        <end position="132"/>
    </location>
</feature>
<sequence length="336" mass="34765">RQEAARPQGCSEQGAHGGLPQGQVEGHGQGSGEPESGPHAGPPRGLQDRSQLGHDAGPVARLGAPGDRLHGDRDERDRETALSGGRLPPRPGSTGLEALGAQASDGAELLRRLPHDGPPRASRPDANRRVRPGDLPSCRGASFAEGEPVRELDHARHLSGSDQLPQQDQGGADRCQGSEGDQGQGRDDTGRRGPGGARGAGCAGPSVSHPQGPSAPHRVDLPGLPVLGHVPRPPEHDVLEATPDGTAGQEGVDSGCGQEPASHVASGQEPPHQPQRHSALATGPGGEPPGDHGVHARSEGSAGDDREETSADDREVQRAHGLAQEQHGRRLQRQQR</sequence>
<feature type="non-terminal residue" evidence="2">
    <location>
        <position position="1"/>
    </location>
</feature>
<organism evidence="2 3">
    <name type="scientific">Prorocentrum cordatum</name>
    <dbReference type="NCBI Taxonomy" id="2364126"/>
    <lineage>
        <taxon>Eukaryota</taxon>
        <taxon>Sar</taxon>
        <taxon>Alveolata</taxon>
        <taxon>Dinophyceae</taxon>
        <taxon>Prorocentrales</taxon>
        <taxon>Prorocentraceae</taxon>
        <taxon>Prorocentrum</taxon>
    </lineage>
</organism>
<evidence type="ECO:0000313" key="2">
    <source>
        <dbReference type="EMBL" id="CAK0905734.1"/>
    </source>
</evidence>
<feature type="compositionally biased region" description="Gly residues" evidence="1">
    <location>
        <begin position="192"/>
        <end position="202"/>
    </location>
</feature>